<name>A0ACC0ZIA2_9ROSI</name>
<reference evidence="2" key="1">
    <citation type="journal article" date="2023" name="G3 (Bethesda)">
        <title>Genome assembly and association tests identify interacting loci associated with vigor, precocity, and sex in interspecific pistachio rootstocks.</title>
        <authorList>
            <person name="Palmer W."/>
            <person name="Jacygrad E."/>
            <person name="Sagayaradj S."/>
            <person name="Cavanaugh K."/>
            <person name="Han R."/>
            <person name="Bertier L."/>
            <person name="Beede B."/>
            <person name="Kafkas S."/>
            <person name="Golino D."/>
            <person name="Preece J."/>
            <person name="Michelmore R."/>
        </authorList>
    </citation>
    <scope>NUCLEOTIDE SEQUENCE [LARGE SCALE GENOMIC DNA]</scope>
</reference>
<evidence type="ECO:0000313" key="2">
    <source>
        <dbReference type="Proteomes" id="UP001163603"/>
    </source>
</evidence>
<evidence type="ECO:0000313" key="1">
    <source>
        <dbReference type="EMBL" id="KAJ0051752.1"/>
    </source>
</evidence>
<organism evidence="1 2">
    <name type="scientific">Pistacia integerrima</name>
    <dbReference type="NCBI Taxonomy" id="434235"/>
    <lineage>
        <taxon>Eukaryota</taxon>
        <taxon>Viridiplantae</taxon>
        <taxon>Streptophyta</taxon>
        <taxon>Embryophyta</taxon>
        <taxon>Tracheophyta</taxon>
        <taxon>Spermatophyta</taxon>
        <taxon>Magnoliopsida</taxon>
        <taxon>eudicotyledons</taxon>
        <taxon>Gunneridae</taxon>
        <taxon>Pentapetalae</taxon>
        <taxon>rosids</taxon>
        <taxon>malvids</taxon>
        <taxon>Sapindales</taxon>
        <taxon>Anacardiaceae</taxon>
        <taxon>Pistacia</taxon>
    </lineage>
</organism>
<dbReference type="EMBL" id="CM047736">
    <property type="protein sequence ID" value="KAJ0051752.1"/>
    <property type="molecule type" value="Genomic_DNA"/>
</dbReference>
<protein>
    <submittedName>
        <fullName evidence="1">Uncharacterized protein</fullName>
    </submittedName>
</protein>
<sequence length="91" mass="10428">MPFSSFFFSLSQNHISPIINKTHPLQWPLFCRVNWLKNPLVMMDDEFWTIGFLPSSQSLKIKCILTFLSNKITPLHPPSSLCALTCIHHGS</sequence>
<comment type="caution">
    <text evidence="1">The sequence shown here is derived from an EMBL/GenBank/DDBJ whole genome shotgun (WGS) entry which is preliminary data.</text>
</comment>
<dbReference type="Proteomes" id="UP001163603">
    <property type="component" value="Chromosome 1"/>
</dbReference>
<proteinExistence type="predicted"/>
<gene>
    <name evidence="1" type="ORF">Pint_02089</name>
</gene>
<keyword evidence="2" id="KW-1185">Reference proteome</keyword>
<accession>A0ACC0ZIA2</accession>